<reference evidence="9" key="3">
    <citation type="submission" date="2018-08" db="EMBL/GenBank/DDBJ databases">
        <title>Streptococcus chenjunshii sp. nov., isolated from stools sample of the Tibetan antelope in the Qinghai-Tibet plateau, China.</title>
        <authorList>
            <person name="Tian Z."/>
        </authorList>
    </citation>
    <scope>NUCLEOTIDE SEQUENCE [LARGE SCALE GENOMIC DNA]</scope>
    <source>
        <strain evidence="9">Z15</strain>
    </source>
</reference>
<evidence type="ECO:0000313" key="10">
    <source>
        <dbReference type="Proteomes" id="UP000262901"/>
    </source>
</evidence>
<reference evidence="6" key="4">
    <citation type="journal article" date="2019" name="Int. J. Syst. Evol. Microbiol.">
        <title>Streptococcus chenjunshii sp. nov. isolated from feces of Tibetan antelopes.</title>
        <authorList>
            <person name="Tian Z."/>
            <person name="Lu S."/>
            <person name="Jin D."/>
            <person name="Yang J."/>
            <person name="Pu J."/>
            <person name="Lai X.H."/>
            <person name="Bai X.N."/>
            <person name="Wu X.M."/>
            <person name="Li J."/>
            <person name="Wang S."/>
            <person name="Xu J."/>
        </authorList>
    </citation>
    <scope>NUCLEOTIDE SEQUENCE</scope>
    <source>
        <strain evidence="6">Z15</strain>
    </source>
</reference>
<evidence type="ECO:0000256" key="1">
    <source>
        <dbReference type="ARBA" id="ARBA00001946"/>
    </source>
</evidence>
<dbReference type="PANTHER" id="PTHR31609:SF1">
    <property type="entry name" value="CARBOHYDRATE DEACETYLASE"/>
    <property type="match status" value="1"/>
</dbReference>
<dbReference type="InterPro" id="IPR011330">
    <property type="entry name" value="Glyco_hydro/deAcase_b/a-brl"/>
</dbReference>
<keyword evidence="3" id="KW-0378">Hydrolase</keyword>
<dbReference type="GO" id="GO:0046872">
    <property type="term" value="F:metal ion binding"/>
    <property type="evidence" value="ECO:0007669"/>
    <property type="project" value="UniProtKB-KW"/>
</dbReference>
<sequence length="250" mass="28290">MPKKLLLRADDLGYSEAVNYGIEKTIKDGLIRSLGVMVNMPATQHGVGLIKDCYLALGVHTNICTGKPLTNPELIPSLVDENGEFKSSKVYRSAKEDFVVFEEVVSEIEAQYHRFLELFGRQPDYFEGHAVASDNFFKGLEHVADKYHLKYSGFSMGGSPLRIGQSQVQFNMESMAPDYNPFDMLKRMVAKADEEVVQLAVFHPGYLDTFILSHSSLTFPRTQEVDLLTDPDVKNWLIQQEISLIDYRDL</sequence>
<dbReference type="Proteomes" id="UP000264056">
    <property type="component" value="Unassembled WGS sequence"/>
</dbReference>
<evidence type="ECO:0000256" key="5">
    <source>
        <dbReference type="ARBA" id="ARBA00023277"/>
    </source>
</evidence>
<comment type="cofactor">
    <cofactor evidence="1">
        <name>Mg(2+)</name>
        <dbReference type="ChEBI" id="CHEBI:18420"/>
    </cofactor>
</comment>
<dbReference type="Pfam" id="PF04794">
    <property type="entry name" value="YdjC"/>
    <property type="match status" value="1"/>
</dbReference>
<proteinExistence type="predicted"/>
<dbReference type="Proteomes" id="UP000246115">
    <property type="component" value="Chromosome"/>
</dbReference>
<evidence type="ECO:0000313" key="11">
    <source>
        <dbReference type="Proteomes" id="UP000264056"/>
    </source>
</evidence>
<organism evidence="8 10">
    <name type="scientific">Streptococcus chenjunshii</name>
    <dbReference type="NCBI Taxonomy" id="2173853"/>
    <lineage>
        <taxon>Bacteria</taxon>
        <taxon>Bacillati</taxon>
        <taxon>Bacillota</taxon>
        <taxon>Bacilli</taxon>
        <taxon>Lactobacillales</taxon>
        <taxon>Streptococcaceae</taxon>
        <taxon>Streptococcus</taxon>
    </lineage>
</organism>
<dbReference type="CDD" id="cd10805">
    <property type="entry name" value="YdjC_like_1"/>
    <property type="match status" value="1"/>
</dbReference>
<keyword evidence="5" id="KW-0119">Carbohydrate metabolism</keyword>
<keyword evidence="11" id="KW-1185">Reference proteome</keyword>
<protein>
    <submittedName>
        <fullName evidence="8">ChbG/HpnK family deacetylase</fullName>
    </submittedName>
</protein>
<evidence type="ECO:0000313" key="9">
    <source>
        <dbReference type="Proteomes" id="UP000246115"/>
    </source>
</evidence>
<accession>A0A372KK66</accession>
<dbReference type="EMBL" id="QVQZ01000023">
    <property type="protein sequence ID" value="RFU52653.1"/>
    <property type="molecule type" value="Genomic_DNA"/>
</dbReference>
<dbReference type="InterPro" id="IPR006879">
    <property type="entry name" value="YdjC-like"/>
</dbReference>
<dbReference type="RefSeq" id="WP_116878684.1">
    <property type="nucleotide sequence ID" value="NZ_CP031733.1"/>
</dbReference>
<keyword evidence="4" id="KW-0460">Magnesium</keyword>
<dbReference type="PANTHER" id="PTHR31609">
    <property type="entry name" value="YDJC DEACETYLASE FAMILY MEMBER"/>
    <property type="match status" value="1"/>
</dbReference>
<dbReference type="AlphaFoldDB" id="A0A372KK66"/>
<dbReference type="OrthoDB" id="9774177at2"/>
<dbReference type="GO" id="GO:0005975">
    <property type="term" value="P:carbohydrate metabolic process"/>
    <property type="evidence" value="ECO:0007669"/>
    <property type="project" value="InterPro"/>
</dbReference>
<dbReference type="GO" id="GO:0016787">
    <property type="term" value="F:hydrolase activity"/>
    <property type="evidence" value="ECO:0007669"/>
    <property type="project" value="UniProtKB-KW"/>
</dbReference>
<evidence type="ECO:0000256" key="2">
    <source>
        <dbReference type="ARBA" id="ARBA00022723"/>
    </source>
</evidence>
<dbReference type="SUPFAM" id="SSF88713">
    <property type="entry name" value="Glycoside hydrolase/deacetylase"/>
    <property type="match status" value="1"/>
</dbReference>
<keyword evidence="2" id="KW-0479">Metal-binding</keyword>
<accession>A0A346NAI7</accession>
<dbReference type="EMBL" id="QVQY01000027">
    <property type="protein sequence ID" value="RFU50425.1"/>
    <property type="molecule type" value="Genomic_DNA"/>
</dbReference>
<reference evidence="8 10" key="2">
    <citation type="submission" date="2018-08" db="EMBL/GenBank/DDBJ databases">
        <title>Draft genome of Streptococcus sp. nov. Z1.</title>
        <authorList>
            <person name="Tian Z."/>
        </authorList>
    </citation>
    <scope>NUCLEOTIDE SEQUENCE [LARGE SCALE GENOMIC DNA]</scope>
    <source>
        <strain evidence="8">Z1</strain>
        <strain evidence="10">Z1(2018)</strain>
    </source>
</reference>
<dbReference type="KEGG" id="schj:DDV21_002560"/>
<evidence type="ECO:0000256" key="4">
    <source>
        <dbReference type="ARBA" id="ARBA00022842"/>
    </source>
</evidence>
<evidence type="ECO:0000256" key="3">
    <source>
        <dbReference type="ARBA" id="ARBA00022801"/>
    </source>
</evidence>
<dbReference type="Gene3D" id="3.20.20.370">
    <property type="entry name" value="Glycoside hydrolase/deacetylase"/>
    <property type="match status" value="1"/>
</dbReference>
<reference evidence="7 11" key="1">
    <citation type="submission" date="2018-08" db="EMBL/GenBank/DDBJ databases">
        <title>Draft genome of Streptococcus sp .nov. Z2.</title>
        <authorList>
            <person name="Tian Z."/>
        </authorList>
    </citation>
    <scope>NUCLEOTIDE SEQUENCE [LARGE SCALE GENOMIC DNA]</scope>
    <source>
        <strain evidence="7 11">Z2</strain>
    </source>
</reference>
<gene>
    <name evidence="6" type="ORF">DDV21_002560</name>
    <name evidence="7" type="ORF">DDV22_08735</name>
    <name evidence="8" type="ORF">DDV23_08575</name>
</gene>
<name>A0A372KK66_9STRE</name>
<dbReference type="GO" id="GO:0019213">
    <property type="term" value="F:deacetylase activity"/>
    <property type="evidence" value="ECO:0007669"/>
    <property type="project" value="TreeGrafter"/>
</dbReference>
<dbReference type="Proteomes" id="UP000262901">
    <property type="component" value="Unassembled WGS sequence"/>
</dbReference>
<dbReference type="EMBL" id="CP031733">
    <property type="protein sequence ID" value="AXQ78032.1"/>
    <property type="molecule type" value="Genomic_DNA"/>
</dbReference>
<evidence type="ECO:0000313" key="8">
    <source>
        <dbReference type="EMBL" id="RFU52653.1"/>
    </source>
</evidence>
<evidence type="ECO:0000313" key="7">
    <source>
        <dbReference type="EMBL" id="RFU50425.1"/>
    </source>
</evidence>
<evidence type="ECO:0000313" key="6">
    <source>
        <dbReference type="EMBL" id="AXQ78032.1"/>
    </source>
</evidence>